<sequence length="162" mass="17304">MTINNGFTDTAIPGVSSLTFPRGLVNYPVDFRIASETSGELKLTNLTSPLDRPELVRIAYSVIPDVYKTSGINTSVQPPSTRGVGILCQVTNVYRDTTIATAPIDLPVSTHLVIRVPAHSSITASLIEAHIGRLISSLYDTGSTGTRRLESLLRGSLQPAGL</sequence>
<dbReference type="RefSeq" id="YP_010770171.1">
    <property type="nucleotide sequence ID" value="NC_074185.1"/>
</dbReference>
<dbReference type="GeneID" id="80399404"/>
<evidence type="ECO:0000313" key="1">
    <source>
        <dbReference type="EMBL" id="DAD52269.1"/>
    </source>
</evidence>
<keyword evidence="2" id="KW-1185">Reference proteome</keyword>
<dbReference type="EMBL" id="BK014053">
    <property type="protein sequence ID" value="DAD52269.1"/>
    <property type="molecule type" value="Genomic_RNA"/>
</dbReference>
<dbReference type="Proteomes" id="UP000677584">
    <property type="component" value="Segment"/>
</dbReference>
<name>A0A8S5L4K7_9VIRU</name>
<protein>
    <submittedName>
        <fullName evidence="1">Coat protein</fullName>
    </submittedName>
</protein>
<accession>A0A8S5L4K7</accession>
<organism evidence="1 2">
    <name type="scientific">ssRNA phage SRR6960799_2</name>
    <dbReference type="NCBI Taxonomy" id="2786576"/>
    <lineage>
        <taxon>Viruses</taxon>
        <taxon>Riboviria</taxon>
        <taxon>Orthornavirae</taxon>
        <taxon>Lenarviricota</taxon>
        <taxon>Leviviricetes</taxon>
        <taxon>Timlovirales</taxon>
        <taxon>Blumeviridae</taxon>
        <taxon>Kahraivirus</taxon>
        <taxon>Kahraivirus borboradaptatum</taxon>
    </lineage>
</organism>
<dbReference type="KEGG" id="vg:80399404"/>
<keyword evidence="1" id="KW-0167">Capsid protein</keyword>
<reference evidence="1" key="1">
    <citation type="submission" date="2020-09" db="EMBL/GenBank/DDBJ databases">
        <title>Leviviricetes taxonomy.</title>
        <authorList>
            <person name="Stockdale S.R."/>
            <person name="Callanan J."/>
            <person name="Adriaenssens E.M."/>
            <person name="Kuhn J.H."/>
            <person name="Rumnieks J."/>
            <person name="Shkoporov A."/>
            <person name="Draper L.A."/>
            <person name="Ross P."/>
            <person name="Hill C."/>
        </authorList>
    </citation>
    <scope>NUCLEOTIDE SEQUENCE</scope>
</reference>
<proteinExistence type="predicted"/>
<dbReference type="GO" id="GO:0019028">
    <property type="term" value="C:viral capsid"/>
    <property type="evidence" value="ECO:0007669"/>
    <property type="project" value="UniProtKB-KW"/>
</dbReference>
<keyword evidence="1" id="KW-0946">Virion</keyword>
<gene>
    <name evidence="1" type="primary">SRR6960799_2_3</name>
</gene>
<evidence type="ECO:0000313" key="2">
    <source>
        <dbReference type="Proteomes" id="UP000677584"/>
    </source>
</evidence>